<evidence type="ECO:0000313" key="1">
    <source>
        <dbReference type="EMBL" id="MCD7470377.1"/>
    </source>
</evidence>
<dbReference type="Proteomes" id="UP000823775">
    <property type="component" value="Unassembled WGS sequence"/>
</dbReference>
<evidence type="ECO:0000313" key="2">
    <source>
        <dbReference type="Proteomes" id="UP000823775"/>
    </source>
</evidence>
<accession>A0ABS8TFW5</accession>
<protein>
    <recommendedName>
        <fullName evidence="3">Secreted protein</fullName>
    </recommendedName>
</protein>
<organism evidence="1 2">
    <name type="scientific">Datura stramonium</name>
    <name type="common">Jimsonweed</name>
    <name type="synonym">Common thornapple</name>
    <dbReference type="NCBI Taxonomy" id="4076"/>
    <lineage>
        <taxon>Eukaryota</taxon>
        <taxon>Viridiplantae</taxon>
        <taxon>Streptophyta</taxon>
        <taxon>Embryophyta</taxon>
        <taxon>Tracheophyta</taxon>
        <taxon>Spermatophyta</taxon>
        <taxon>Magnoliopsida</taxon>
        <taxon>eudicotyledons</taxon>
        <taxon>Gunneridae</taxon>
        <taxon>Pentapetalae</taxon>
        <taxon>asterids</taxon>
        <taxon>lamiids</taxon>
        <taxon>Solanales</taxon>
        <taxon>Solanaceae</taxon>
        <taxon>Solanoideae</taxon>
        <taxon>Datureae</taxon>
        <taxon>Datura</taxon>
    </lineage>
</organism>
<keyword evidence="2" id="KW-1185">Reference proteome</keyword>
<name>A0ABS8TFW5_DATST</name>
<proteinExistence type="predicted"/>
<sequence length="102" mass="11556">MRARTSSSLCPWLNSLSRTSLNAVCKPLFSRLAWLNPSTICKSAIRQRHIGWKASGECSFIYGESGIRSTLTSPLTSPFWWRASRKSEEKEPKGCCQEGCWR</sequence>
<evidence type="ECO:0008006" key="3">
    <source>
        <dbReference type="Google" id="ProtNLM"/>
    </source>
</evidence>
<gene>
    <name evidence="1" type="ORF">HAX54_010177</name>
</gene>
<dbReference type="EMBL" id="JACEIK010001557">
    <property type="protein sequence ID" value="MCD7470377.1"/>
    <property type="molecule type" value="Genomic_DNA"/>
</dbReference>
<comment type="caution">
    <text evidence="1">The sequence shown here is derived from an EMBL/GenBank/DDBJ whole genome shotgun (WGS) entry which is preliminary data.</text>
</comment>
<reference evidence="1 2" key="1">
    <citation type="journal article" date="2021" name="BMC Genomics">
        <title>Datura genome reveals duplications of psychoactive alkaloid biosynthetic genes and high mutation rate following tissue culture.</title>
        <authorList>
            <person name="Rajewski A."/>
            <person name="Carter-House D."/>
            <person name="Stajich J."/>
            <person name="Litt A."/>
        </authorList>
    </citation>
    <scope>NUCLEOTIDE SEQUENCE [LARGE SCALE GENOMIC DNA]</scope>
    <source>
        <strain evidence="1">AR-01</strain>
    </source>
</reference>